<proteinExistence type="predicted"/>
<evidence type="ECO:0000313" key="3">
    <source>
        <dbReference type="EMBL" id="KAF2145769.1"/>
    </source>
</evidence>
<sequence>MYTQQQASHARTHTANTTATAPAQPSALPPYRLTAVAPPNHARLSQPYPPRRHGYGRQQPTGSVARRRTEFSPATLHAAAARAVLVFYYFSFYAVFGVWCGGLDELWRARRGEREGR</sequence>
<accession>A0A6A6BNQ3</accession>
<feature type="region of interest" description="Disordered" evidence="1">
    <location>
        <begin position="1"/>
        <end position="68"/>
    </location>
</feature>
<keyword evidence="4" id="KW-1185">Reference proteome</keyword>
<reference evidence="3" key="1">
    <citation type="journal article" date="2020" name="Stud. Mycol.">
        <title>101 Dothideomycetes genomes: a test case for predicting lifestyles and emergence of pathogens.</title>
        <authorList>
            <person name="Haridas S."/>
            <person name="Albert R."/>
            <person name="Binder M."/>
            <person name="Bloem J."/>
            <person name="Labutti K."/>
            <person name="Salamov A."/>
            <person name="Andreopoulos B."/>
            <person name="Baker S."/>
            <person name="Barry K."/>
            <person name="Bills G."/>
            <person name="Bluhm B."/>
            <person name="Cannon C."/>
            <person name="Castanera R."/>
            <person name="Culley D."/>
            <person name="Daum C."/>
            <person name="Ezra D."/>
            <person name="Gonzalez J."/>
            <person name="Henrissat B."/>
            <person name="Kuo A."/>
            <person name="Liang C."/>
            <person name="Lipzen A."/>
            <person name="Lutzoni F."/>
            <person name="Magnuson J."/>
            <person name="Mondo S."/>
            <person name="Nolan M."/>
            <person name="Ohm R."/>
            <person name="Pangilinan J."/>
            <person name="Park H.-J."/>
            <person name="Ramirez L."/>
            <person name="Alfaro M."/>
            <person name="Sun H."/>
            <person name="Tritt A."/>
            <person name="Yoshinaga Y."/>
            <person name="Zwiers L.-H."/>
            <person name="Turgeon B."/>
            <person name="Goodwin S."/>
            <person name="Spatafora J."/>
            <person name="Crous P."/>
            <person name="Grigoriev I."/>
        </authorList>
    </citation>
    <scope>NUCLEOTIDE SEQUENCE</scope>
    <source>
        <strain evidence="3">CBS 121167</strain>
    </source>
</reference>
<evidence type="ECO:0000256" key="1">
    <source>
        <dbReference type="SAM" id="MobiDB-lite"/>
    </source>
</evidence>
<keyword evidence="2" id="KW-0472">Membrane</keyword>
<organism evidence="3 4">
    <name type="scientific">Aplosporella prunicola CBS 121167</name>
    <dbReference type="NCBI Taxonomy" id="1176127"/>
    <lineage>
        <taxon>Eukaryota</taxon>
        <taxon>Fungi</taxon>
        <taxon>Dikarya</taxon>
        <taxon>Ascomycota</taxon>
        <taxon>Pezizomycotina</taxon>
        <taxon>Dothideomycetes</taxon>
        <taxon>Dothideomycetes incertae sedis</taxon>
        <taxon>Botryosphaeriales</taxon>
        <taxon>Aplosporellaceae</taxon>
        <taxon>Aplosporella</taxon>
    </lineage>
</organism>
<feature type="compositionally biased region" description="Low complexity" evidence="1">
    <location>
        <begin position="7"/>
        <end position="26"/>
    </location>
</feature>
<feature type="transmembrane region" description="Helical" evidence="2">
    <location>
        <begin position="86"/>
        <end position="107"/>
    </location>
</feature>
<evidence type="ECO:0000256" key="2">
    <source>
        <dbReference type="SAM" id="Phobius"/>
    </source>
</evidence>
<protein>
    <submittedName>
        <fullName evidence="3">Uncharacterized protein</fullName>
    </submittedName>
</protein>
<keyword evidence="2" id="KW-0812">Transmembrane</keyword>
<dbReference type="Proteomes" id="UP000799438">
    <property type="component" value="Unassembled WGS sequence"/>
</dbReference>
<keyword evidence="2" id="KW-1133">Transmembrane helix</keyword>
<name>A0A6A6BNQ3_9PEZI</name>
<dbReference type="GeneID" id="54292714"/>
<dbReference type="EMBL" id="ML995477">
    <property type="protein sequence ID" value="KAF2145769.1"/>
    <property type="molecule type" value="Genomic_DNA"/>
</dbReference>
<dbReference type="RefSeq" id="XP_033401481.1">
    <property type="nucleotide sequence ID" value="XM_033535220.1"/>
</dbReference>
<dbReference type="AlphaFoldDB" id="A0A6A6BNQ3"/>
<gene>
    <name evidence="3" type="ORF">K452DRAFT_125163</name>
</gene>
<evidence type="ECO:0000313" key="4">
    <source>
        <dbReference type="Proteomes" id="UP000799438"/>
    </source>
</evidence>